<protein>
    <submittedName>
        <fullName evidence="1">Uncharacterized protein</fullName>
    </submittedName>
</protein>
<dbReference type="InParanoid" id="A0A2J7RLR6"/>
<dbReference type="AlphaFoldDB" id="A0A2J7RLR6"/>
<evidence type="ECO:0000313" key="1">
    <source>
        <dbReference type="EMBL" id="PNF41768.1"/>
    </source>
</evidence>
<dbReference type="EMBL" id="NEVH01002684">
    <property type="protein sequence ID" value="PNF41768.1"/>
    <property type="molecule type" value="Genomic_DNA"/>
</dbReference>
<accession>A0A2J7RLR6</accession>
<feature type="non-terminal residue" evidence="1">
    <location>
        <position position="1"/>
    </location>
</feature>
<gene>
    <name evidence="1" type="ORF">B7P43_G03442</name>
</gene>
<dbReference type="Proteomes" id="UP000235965">
    <property type="component" value="Unassembled WGS sequence"/>
</dbReference>
<reference evidence="1 2" key="1">
    <citation type="submission" date="2017-12" db="EMBL/GenBank/DDBJ databases">
        <title>Hemimetabolous genomes reveal molecular basis of termite eusociality.</title>
        <authorList>
            <person name="Harrison M.C."/>
            <person name="Jongepier E."/>
            <person name="Robertson H.M."/>
            <person name="Arning N."/>
            <person name="Bitard-Feildel T."/>
            <person name="Chao H."/>
            <person name="Childers C.P."/>
            <person name="Dinh H."/>
            <person name="Doddapaneni H."/>
            <person name="Dugan S."/>
            <person name="Gowin J."/>
            <person name="Greiner C."/>
            <person name="Han Y."/>
            <person name="Hu H."/>
            <person name="Hughes D.S.T."/>
            <person name="Huylmans A.-K."/>
            <person name="Kemena C."/>
            <person name="Kremer L.P.M."/>
            <person name="Lee S.L."/>
            <person name="Lopez-Ezquerra A."/>
            <person name="Mallet L."/>
            <person name="Monroy-Kuhn J.M."/>
            <person name="Moser A."/>
            <person name="Murali S.C."/>
            <person name="Muzny D.M."/>
            <person name="Otani S."/>
            <person name="Piulachs M.-D."/>
            <person name="Poelchau M."/>
            <person name="Qu J."/>
            <person name="Schaub F."/>
            <person name="Wada-Katsumata A."/>
            <person name="Worley K.C."/>
            <person name="Xie Q."/>
            <person name="Ylla G."/>
            <person name="Poulsen M."/>
            <person name="Gibbs R.A."/>
            <person name="Schal C."/>
            <person name="Richards S."/>
            <person name="Belles X."/>
            <person name="Korb J."/>
            <person name="Bornberg-Bauer E."/>
        </authorList>
    </citation>
    <scope>NUCLEOTIDE SEQUENCE [LARGE SCALE GENOMIC DNA]</scope>
    <source>
        <tissue evidence="1">Whole body</tissue>
    </source>
</reference>
<organism evidence="1 2">
    <name type="scientific">Cryptotermes secundus</name>
    <dbReference type="NCBI Taxonomy" id="105785"/>
    <lineage>
        <taxon>Eukaryota</taxon>
        <taxon>Metazoa</taxon>
        <taxon>Ecdysozoa</taxon>
        <taxon>Arthropoda</taxon>
        <taxon>Hexapoda</taxon>
        <taxon>Insecta</taxon>
        <taxon>Pterygota</taxon>
        <taxon>Neoptera</taxon>
        <taxon>Polyneoptera</taxon>
        <taxon>Dictyoptera</taxon>
        <taxon>Blattodea</taxon>
        <taxon>Blattoidea</taxon>
        <taxon>Termitoidae</taxon>
        <taxon>Kalotermitidae</taxon>
        <taxon>Cryptotermitinae</taxon>
        <taxon>Cryptotermes</taxon>
    </lineage>
</organism>
<comment type="caution">
    <text evidence="1">The sequence shown here is derived from an EMBL/GenBank/DDBJ whole genome shotgun (WGS) entry which is preliminary data.</text>
</comment>
<proteinExistence type="predicted"/>
<name>A0A2J7RLR6_9NEOP</name>
<keyword evidence="2" id="KW-1185">Reference proteome</keyword>
<evidence type="ECO:0000313" key="2">
    <source>
        <dbReference type="Proteomes" id="UP000235965"/>
    </source>
</evidence>
<sequence length="63" mass="6971">SRDSAVSIVIGYGLDDRVVGVRIPGRSRTFSFPMREADHSPPSNAEVKKTWIFIPISPHAFMA</sequence>